<dbReference type="EMBL" id="JAPFFF010000060">
    <property type="protein sequence ID" value="KAK8837398.1"/>
    <property type="molecule type" value="Genomic_DNA"/>
</dbReference>
<protein>
    <submittedName>
        <fullName evidence="1">Uncharacterized protein</fullName>
    </submittedName>
</protein>
<dbReference type="Proteomes" id="UP001470230">
    <property type="component" value="Unassembled WGS sequence"/>
</dbReference>
<name>A0ABR2GTY1_9EUKA</name>
<proteinExistence type="predicted"/>
<accession>A0ABR2GTY1</accession>
<comment type="caution">
    <text evidence="1">The sequence shown here is derived from an EMBL/GenBank/DDBJ whole genome shotgun (WGS) entry which is preliminary data.</text>
</comment>
<evidence type="ECO:0000313" key="2">
    <source>
        <dbReference type="Proteomes" id="UP001470230"/>
    </source>
</evidence>
<gene>
    <name evidence="1" type="ORF">M9Y10_036831</name>
</gene>
<reference evidence="1 2" key="1">
    <citation type="submission" date="2024-04" db="EMBL/GenBank/DDBJ databases">
        <title>Tritrichomonas musculus Genome.</title>
        <authorList>
            <person name="Alves-Ferreira E."/>
            <person name="Grigg M."/>
            <person name="Lorenzi H."/>
            <person name="Galac M."/>
        </authorList>
    </citation>
    <scope>NUCLEOTIDE SEQUENCE [LARGE SCALE GENOMIC DNA]</scope>
    <source>
        <strain evidence="1 2">EAF2021</strain>
    </source>
</reference>
<keyword evidence="2" id="KW-1185">Reference proteome</keyword>
<evidence type="ECO:0000313" key="1">
    <source>
        <dbReference type="EMBL" id="KAK8837398.1"/>
    </source>
</evidence>
<organism evidence="1 2">
    <name type="scientific">Tritrichomonas musculus</name>
    <dbReference type="NCBI Taxonomy" id="1915356"/>
    <lineage>
        <taxon>Eukaryota</taxon>
        <taxon>Metamonada</taxon>
        <taxon>Parabasalia</taxon>
        <taxon>Tritrichomonadida</taxon>
        <taxon>Tritrichomonadidae</taxon>
        <taxon>Tritrichomonas</taxon>
    </lineage>
</organism>
<sequence>MPNIINKLSKSIIKKCWSSNPSKHPSFEEIIKLTVRNNFMLIDDIEDNIPQLKEHLGLE</sequence>